<name>A0A317SJX9_9PEZI</name>
<reference evidence="1 2" key="1">
    <citation type="submission" date="2018-03" db="EMBL/GenBank/DDBJ databases">
        <title>Genomes of Pezizomycetes fungi and the evolution of truffles.</title>
        <authorList>
            <person name="Murat C."/>
            <person name="Payen T."/>
            <person name="Noel B."/>
            <person name="Kuo A."/>
            <person name="Martin F.M."/>
        </authorList>
    </citation>
    <scope>NUCLEOTIDE SEQUENCE [LARGE SCALE GENOMIC DNA]</scope>
    <source>
        <strain evidence="1">091103-1</strain>
    </source>
</reference>
<evidence type="ECO:0000313" key="1">
    <source>
        <dbReference type="EMBL" id="PWW73511.1"/>
    </source>
</evidence>
<dbReference type="EMBL" id="PYWC01000078">
    <property type="protein sequence ID" value="PWW73511.1"/>
    <property type="molecule type" value="Genomic_DNA"/>
</dbReference>
<dbReference type="OrthoDB" id="6105938at2759"/>
<proteinExistence type="predicted"/>
<accession>A0A317SJX9</accession>
<organism evidence="1 2">
    <name type="scientific">Tuber magnatum</name>
    <name type="common">white Piedmont truffle</name>
    <dbReference type="NCBI Taxonomy" id="42249"/>
    <lineage>
        <taxon>Eukaryota</taxon>
        <taxon>Fungi</taxon>
        <taxon>Dikarya</taxon>
        <taxon>Ascomycota</taxon>
        <taxon>Pezizomycotina</taxon>
        <taxon>Pezizomycetes</taxon>
        <taxon>Pezizales</taxon>
        <taxon>Tuberaceae</taxon>
        <taxon>Tuber</taxon>
    </lineage>
</organism>
<keyword evidence="2" id="KW-1185">Reference proteome</keyword>
<dbReference type="AlphaFoldDB" id="A0A317SJX9"/>
<gene>
    <name evidence="1" type="ORF">C7212DRAFT_347014</name>
</gene>
<protein>
    <submittedName>
        <fullName evidence="1">Uncharacterized protein</fullName>
    </submittedName>
</protein>
<comment type="caution">
    <text evidence="1">The sequence shown here is derived from an EMBL/GenBank/DDBJ whole genome shotgun (WGS) entry which is preliminary data.</text>
</comment>
<dbReference type="Proteomes" id="UP000246991">
    <property type="component" value="Unassembled WGS sequence"/>
</dbReference>
<sequence>MSTPDGPIPQFFRQFTFQKYSYNPHAPAPKEFKRLCEARQWGPSKIRRHEAVFRELILEVGQDPSRSSAGPEVTKFFRRYEYQNFACDLDAPAQSEFQRLIGLRGWGKKKLSGVKKEFKNAVALDAREQSMYGSSQFTGPEYQGPPEVDLLADWLREQECPGYRYRGDLPELEFKELVYVKRREWLRRRYHEIGEDRPLTTEERQEWKTAPEFESLRDGFYAVVEEVFNLLLENFCQITGLTPWQVLVGLYGEGQGQGASGKQAAKNVLQKVFINIFDFLDAFQEILRNPPTTDGRELLRQLKPRASELQFPNNLMLGVYSALTNRVFPKEAARENGTLVLLLHRIKLYLQKFDAVMRDFMKEAGDELKEAEEEGRVGIRRLLLSRNWASLGSLKSALSSAPY</sequence>
<evidence type="ECO:0000313" key="2">
    <source>
        <dbReference type="Proteomes" id="UP000246991"/>
    </source>
</evidence>